<dbReference type="NCBIfam" id="TIGR01350">
    <property type="entry name" value="lipoamide_DH"/>
    <property type="match status" value="1"/>
</dbReference>
<organism evidence="16 17">
    <name type="scientific">Sinobacterium norvegicum</name>
    <dbReference type="NCBI Taxonomy" id="1641715"/>
    <lineage>
        <taxon>Bacteria</taxon>
        <taxon>Pseudomonadati</taxon>
        <taxon>Pseudomonadota</taxon>
        <taxon>Gammaproteobacteria</taxon>
        <taxon>Cellvibrionales</taxon>
        <taxon>Spongiibacteraceae</taxon>
        <taxon>Sinobacterium</taxon>
    </lineage>
</organism>
<keyword evidence="8 13" id="KW-0560">Oxidoreductase</keyword>
<evidence type="ECO:0000313" key="16">
    <source>
        <dbReference type="EMBL" id="CAH0993083.1"/>
    </source>
</evidence>
<feature type="domain" description="FAD/NAD(P)-binding" evidence="15">
    <location>
        <begin position="15"/>
        <end position="336"/>
    </location>
</feature>
<dbReference type="InterPro" id="IPR012999">
    <property type="entry name" value="Pyr_OxRdtase_I_AS"/>
</dbReference>
<comment type="catalytic activity">
    <reaction evidence="12 13">
        <text>N(6)-[(R)-dihydrolipoyl]-L-lysyl-[protein] + NAD(+) = N(6)-[(R)-lipoyl]-L-lysyl-[protein] + NADH + H(+)</text>
        <dbReference type="Rhea" id="RHEA:15045"/>
        <dbReference type="Rhea" id="RHEA-COMP:10474"/>
        <dbReference type="Rhea" id="RHEA-COMP:10475"/>
        <dbReference type="ChEBI" id="CHEBI:15378"/>
        <dbReference type="ChEBI" id="CHEBI:57540"/>
        <dbReference type="ChEBI" id="CHEBI:57945"/>
        <dbReference type="ChEBI" id="CHEBI:83099"/>
        <dbReference type="ChEBI" id="CHEBI:83100"/>
        <dbReference type="EC" id="1.8.1.4"/>
    </reaction>
</comment>
<dbReference type="PANTHER" id="PTHR22912">
    <property type="entry name" value="DISULFIDE OXIDOREDUCTASE"/>
    <property type="match status" value="1"/>
</dbReference>
<evidence type="ECO:0000256" key="6">
    <source>
        <dbReference type="ARBA" id="ARBA00022630"/>
    </source>
</evidence>
<reference evidence="16" key="1">
    <citation type="submission" date="2021-12" db="EMBL/GenBank/DDBJ databases">
        <authorList>
            <person name="Rodrigo-Torres L."/>
            <person name="Arahal R. D."/>
            <person name="Lucena T."/>
        </authorList>
    </citation>
    <scope>NUCLEOTIDE SEQUENCE</scope>
    <source>
        <strain evidence="16">CECT 8267</strain>
    </source>
</reference>
<comment type="cofactor">
    <cofactor evidence="13">
        <name>FAD</name>
        <dbReference type="ChEBI" id="CHEBI:57692"/>
    </cofactor>
    <text evidence="13">Binds 1 FAD per subunit.</text>
</comment>
<keyword evidence="6 13" id="KW-0285">Flavoprotein</keyword>
<dbReference type="Pfam" id="PF07992">
    <property type="entry name" value="Pyr_redox_2"/>
    <property type="match status" value="1"/>
</dbReference>
<keyword evidence="17" id="KW-1185">Reference proteome</keyword>
<comment type="similarity">
    <text evidence="2 13">Belongs to the class-I pyridine nucleotide-disulfide oxidoreductase family.</text>
</comment>
<evidence type="ECO:0000259" key="15">
    <source>
        <dbReference type="Pfam" id="PF07992"/>
    </source>
</evidence>
<keyword evidence="11 13" id="KW-0676">Redox-active center</keyword>
<dbReference type="PRINTS" id="PR00368">
    <property type="entry name" value="FADPNR"/>
</dbReference>
<name>A0ABM9AIM8_9GAMM</name>
<keyword evidence="7 13" id="KW-0274">FAD</keyword>
<accession>A0ABM9AIM8</accession>
<dbReference type="PROSITE" id="PS00076">
    <property type="entry name" value="PYRIDINE_REDOX_1"/>
    <property type="match status" value="1"/>
</dbReference>
<evidence type="ECO:0000256" key="1">
    <source>
        <dbReference type="ARBA" id="ARBA00004496"/>
    </source>
</evidence>
<dbReference type="InterPro" id="IPR006258">
    <property type="entry name" value="Lipoamide_DH"/>
</dbReference>
<gene>
    <name evidence="16" type="primary">lpd</name>
    <name evidence="16" type="ORF">SIN8267_03222</name>
</gene>
<feature type="domain" description="Pyridine nucleotide-disulphide oxidoreductase dimerisation" evidence="14">
    <location>
        <begin position="357"/>
        <end position="465"/>
    </location>
</feature>
<dbReference type="EC" id="1.8.1.4" evidence="3 13"/>
<comment type="caution">
    <text evidence="16">The sequence shown here is derived from an EMBL/GenBank/DDBJ whole genome shotgun (WGS) entry which is preliminary data.</text>
</comment>
<evidence type="ECO:0000256" key="13">
    <source>
        <dbReference type="RuleBase" id="RU003692"/>
    </source>
</evidence>
<dbReference type="Pfam" id="PF02852">
    <property type="entry name" value="Pyr_redox_dim"/>
    <property type="match status" value="1"/>
</dbReference>
<keyword evidence="9 13" id="KW-0520">NAD</keyword>
<evidence type="ECO:0000256" key="12">
    <source>
        <dbReference type="ARBA" id="ARBA00049187"/>
    </source>
</evidence>
<dbReference type="InterPro" id="IPR016156">
    <property type="entry name" value="FAD/NAD-linked_Rdtase_dimer_sf"/>
</dbReference>
<evidence type="ECO:0000256" key="7">
    <source>
        <dbReference type="ARBA" id="ARBA00022827"/>
    </source>
</evidence>
<evidence type="ECO:0000256" key="2">
    <source>
        <dbReference type="ARBA" id="ARBA00007532"/>
    </source>
</evidence>
<dbReference type="InterPro" id="IPR001100">
    <property type="entry name" value="Pyr_nuc-diS_OxRdtase"/>
</dbReference>
<evidence type="ECO:0000256" key="3">
    <source>
        <dbReference type="ARBA" id="ARBA00012608"/>
    </source>
</evidence>
<comment type="subcellular location">
    <subcellularLocation>
        <location evidence="1">Cytoplasm</location>
    </subcellularLocation>
</comment>
<dbReference type="Gene3D" id="3.30.390.30">
    <property type="match status" value="1"/>
</dbReference>
<evidence type="ECO:0000256" key="8">
    <source>
        <dbReference type="ARBA" id="ARBA00023002"/>
    </source>
</evidence>
<evidence type="ECO:0000256" key="5">
    <source>
        <dbReference type="ARBA" id="ARBA00022490"/>
    </source>
</evidence>
<proteinExistence type="inferred from homology"/>
<evidence type="ECO:0000256" key="10">
    <source>
        <dbReference type="ARBA" id="ARBA00023157"/>
    </source>
</evidence>
<evidence type="ECO:0000313" key="17">
    <source>
        <dbReference type="Proteomes" id="UP000838100"/>
    </source>
</evidence>
<dbReference type="PANTHER" id="PTHR22912:SF217">
    <property type="entry name" value="DIHYDROLIPOYL DEHYDROGENASE"/>
    <property type="match status" value="1"/>
</dbReference>
<evidence type="ECO:0000259" key="14">
    <source>
        <dbReference type="Pfam" id="PF02852"/>
    </source>
</evidence>
<dbReference type="EMBL" id="CAKLPX010000004">
    <property type="protein sequence ID" value="CAH0993083.1"/>
    <property type="molecule type" value="Genomic_DNA"/>
</dbReference>
<protein>
    <recommendedName>
        <fullName evidence="4 13">Dihydrolipoyl dehydrogenase</fullName>
        <ecNumber evidence="3 13">1.8.1.4</ecNumber>
    </recommendedName>
</protein>
<dbReference type="PIRSF" id="PIRSF000350">
    <property type="entry name" value="Mercury_reductase_MerA"/>
    <property type="match status" value="1"/>
</dbReference>
<evidence type="ECO:0000256" key="4">
    <source>
        <dbReference type="ARBA" id="ARBA00016961"/>
    </source>
</evidence>
<sequence length="476" mass="50436">MANQMSDTSAPHSSYDLVVVGAGPGGYVAAIRAAQLGLKTAIIEKQHMGGVCLNWGCIPTKSLLKSAEVYQSMQHAEDYGLSVKGAGFDIEKVVQRSRGIADRLSAGISFLMKKNKITVIDGFARLTAPGTVSVSVDNAVVAEVSAPHIIFATGASAKSLPGITPDGDVVWTAREAMTPKQLPQSLLVIGSGAIGIEFASFYRSFGSEVTVLEAQDRILPQEDADVSKAALRAFKKRGIKFVTGAKLEPLDINKTSADARWTDNNGKAQAGTFDRVILAVGVAANIDGLGLVEQGVQLDRGQVVVNEWSETSVKGVYAIGDMTAPPWLAHKASHEAVICVEKLAGEQDVEPLNPRSIPGCTYSSPQIASVGLTEQAAKAQGLNVRIGQFDLSALGKAQAMGETEGFVKTVFDDDTGELLGAHMMGAEVTELIQGYVIAQQLETTEEELMHTVFAHPTMSEAMHESVLDAFDKAIHS</sequence>
<comment type="miscellaneous">
    <text evidence="13">The active site is a redox-active disulfide bond.</text>
</comment>
<dbReference type="Gene3D" id="3.50.50.60">
    <property type="entry name" value="FAD/NAD(P)-binding domain"/>
    <property type="match status" value="2"/>
</dbReference>
<dbReference type="InterPro" id="IPR050151">
    <property type="entry name" value="Class-I_Pyr_Nuc-Dis_Oxidored"/>
</dbReference>
<evidence type="ECO:0000256" key="9">
    <source>
        <dbReference type="ARBA" id="ARBA00023027"/>
    </source>
</evidence>
<dbReference type="SUPFAM" id="SSF51905">
    <property type="entry name" value="FAD/NAD(P)-binding domain"/>
    <property type="match status" value="1"/>
</dbReference>
<evidence type="ECO:0000256" key="11">
    <source>
        <dbReference type="ARBA" id="ARBA00023284"/>
    </source>
</evidence>
<dbReference type="InterPro" id="IPR036188">
    <property type="entry name" value="FAD/NAD-bd_sf"/>
</dbReference>
<dbReference type="InterPro" id="IPR004099">
    <property type="entry name" value="Pyr_nucl-diS_OxRdtase_dimer"/>
</dbReference>
<dbReference type="InterPro" id="IPR023753">
    <property type="entry name" value="FAD/NAD-binding_dom"/>
</dbReference>
<keyword evidence="10" id="KW-1015">Disulfide bond</keyword>
<dbReference type="SUPFAM" id="SSF55424">
    <property type="entry name" value="FAD/NAD-linked reductases, dimerisation (C-terminal) domain"/>
    <property type="match status" value="1"/>
</dbReference>
<dbReference type="Proteomes" id="UP000838100">
    <property type="component" value="Unassembled WGS sequence"/>
</dbReference>
<dbReference type="PRINTS" id="PR00411">
    <property type="entry name" value="PNDRDTASEI"/>
</dbReference>
<dbReference type="GO" id="GO:0004148">
    <property type="term" value="F:dihydrolipoyl dehydrogenase (NADH) activity"/>
    <property type="evidence" value="ECO:0007669"/>
    <property type="project" value="UniProtKB-EC"/>
</dbReference>
<keyword evidence="5" id="KW-0963">Cytoplasm</keyword>